<dbReference type="GO" id="GO:0006203">
    <property type="term" value="P:dGTP catabolic process"/>
    <property type="evidence" value="ECO:0007669"/>
    <property type="project" value="TreeGrafter"/>
</dbReference>
<proteinExistence type="inferred from homology"/>
<sequence>MASDAPREAAAPAFQGGLAPYAQDVRKSRGRRLPEEPSATRRPYARDRDRILHSTAFRRLNHKTQVFIYHEGDHYRSRLTHSLEVSQIARSIARALRVDEDLTEAVALAHDLGHPPFGHAGERALDAAIADAGGFDHNAQSLRVVTKLERIYGGFDGLNLTWETLEGLVKHNGPLGGEGKPVPEPILDYCAMHDLELGTYSSIEAQIAALADDIAYNAHDIDDGYRADCFTFAELAGIPLARRYLDALDETYPGLDPTRRLYELKRRLITAMVDDLLEETRRRIAALPAETADSVRGAKRETVAFSEAMRAELEQLHAFLFDRVYRHPRVMRIMGAAEDIVVELFNRYTHDPGALPPEWRDAARGDDPRATARHVADFIAGQTDRYAIAEHRRLFDATPDLR</sequence>
<dbReference type="InterPro" id="IPR026875">
    <property type="entry name" value="PHydrolase_assoc_dom"/>
</dbReference>
<protein>
    <recommendedName>
        <fullName evidence="2">Deoxyguanosinetriphosphate triphosphohydrolase-like protein</fullName>
    </recommendedName>
</protein>
<feature type="compositionally biased region" description="Low complexity" evidence="3">
    <location>
        <begin position="1"/>
        <end position="13"/>
    </location>
</feature>
<dbReference type="Pfam" id="PF13286">
    <property type="entry name" value="HD_assoc"/>
    <property type="match status" value="1"/>
</dbReference>
<dbReference type="GO" id="GO:0008832">
    <property type="term" value="F:dGTPase activity"/>
    <property type="evidence" value="ECO:0007669"/>
    <property type="project" value="TreeGrafter"/>
</dbReference>
<accession>A0A0A8K389</accession>
<evidence type="ECO:0000313" key="6">
    <source>
        <dbReference type="Proteomes" id="UP000031643"/>
    </source>
</evidence>
<feature type="compositionally biased region" description="Basic and acidic residues" evidence="3">
    <location>
        <begin position="24"/>
        <end position="47"/>
    </location>
</feature>
<feature type="domain" description="HD" evidence="4">
    <location>
        <begin position="78"/>
        <end position="217"/>
    </location>
</feature>
<feature type="region of interest" description="Disordered" evidence="3">
    <location>
        <begin position="1"/>
        <end position="47"/>
    </location>
</feature>
<keyword evidence="6" id="KW-1185">Reference proteome</keyword>
<dbReference type="RefSeq" id="WP_045366745.1">
    <property type="nucleotide sequence ID" value="NZ_AP014648.1"/>
</dbReference>
<name>A0A0A8K389_9HYPH</name>
<dbReference type="SMART" id="SM00471">
    <property type="entry name" value="HDc"/>
    <property type="match status" value="1"/>
</dbReference>
<dbReference type="KEGG" id="mcg:GL4_1819"/>
<organism evidence="5 6">
    <name type="scientific">Methyloceanibacter caenitepidi</name>
    <dbReference type="NCBI Taxonomy" id="1384459"/>
    <lineage>
        <taxon>Bacteria</taxon>
        <taxon>Pseudomonadati</taxon>
        <taxon>Pseudomonadota</taxon>
        <taxon>Alphaproteobacteria</taxon>
        <taxon>Hyphomicrobiales</taxon>
        <taxon>Hyphomicrobiaceae</taxon>
        <taxon>Methyloceanibacter</taxon>
    </lineage>
</organism>
<dbReference type="PANTHER" id="PTHR11373">
    <property type="entry name" value="DEOXYNUCLEOSIDE TRIPHOSPHATE TRIPHOSPHOHYDROLASE"/>
    <property type="match status" value="1"/>
</dbReference>
<dbReference type="InterPro" id="IPR023023">
    <property type="entry name" value="dNTPase_2"/>
</dbReference>
<gene>
    <name evidence="5" type="ORF">GL4_1819</name>
</gene>
<dbReference type="InterPro" id="IPR003607">
    <property type="entry name" value="HD/PDEase_dom"/>
</dbReference>
<evidence type="ECO:0000313" key="5">
    <source>
        <dbReference type="EMBL" id="BAQ17271.1"/>
    </source>
</evidence>
<dbReference type="PROSITE" id="PS51831">
    <property type="entry name" value="HD"/>
    <property type="match status" value="1"/>
</dbReference>
<evidence type="ECO:0000256" key="3">
    <source>
        <dbReference type="SAM" id="MobiDB-lite"/>
    </source>
</evidence>
<dbReference type="EMBL" id="AP014648">
    <property type="protein sequence ID" value="BAQ17271.1"/>
    <property type="molecule type" value="Genomic_DNA"/>
</dbReference>
<dbReference type="AlphaFoldDB" id="A0A0A8K389"/>
<dbReference type="HOGENOM" id="CLU_028163_1_0_5"/>
<dbReference type="Proteomes" id="UP000031643">
    <property type="component" value="Chromosome"/>
</dbReference>
<dbReference type="InterPro" id="IPR006261">
    <property type="entry name" value="dGTPase"/>
</dbReference>
<dbReference type="OrthoDB" id="9803619at2"/>
<dbReference type="PANTHER" id="PTHR11373:SF43">
    <property type="entry name" value="DEOXYGUANOSINETRIPHOSPHATE TRIPHOSPHOHYDROLASE-LIKE PROTEIN"/>
    <property type="match status" value="1"/>
</dbReference>
<evidence type="ECO:0000256" key="2">
    <source>
        <dbReference type="HAMAP-Rule" id="MF_01212"/>
    </source>
</evidence>
<dbReference type="NCBIfam" id="NF002328">
    <property type="entry name" value="PRK01286.1-3"/>
    <property type="match status" value="1"/>
</dbReference>
<dbReference type="Gene3D" id="1.10.3210.10">
    <property type="entry name" value="Hypothetical protein af1432"/>
    <property type="match status" value="1"/>
</dbReference>
<dbReference type="CDD" id="cd00077">
    <property type="entry name" value="HDc"/>
    <property type="match status" value="1"/>
</dbReference>
<dbReference type="InterPro" id="IPR050135">
    <property type="entry name" value="dGTPase-like"/>
</dbReference>
<dbReference type="HAMAP" id="MF_01212">
    <property type="entry name" value="dGTPase_type2"/>
    <property type="match status" value="1"/>
</dbReference>
<keyword evidence="1 2" id="KW-0378">Hydrolase</keyword>
<reference evidence="5 6" key="1">
    <citation type="submission" date="2014-09" db="EMBL/GenBank/DDBJ databases">
        <title>Genome sequencing of Methyloceanibacter caenitepidi Gela4.</title>
        <authorList>
            <person name="Takeuchi M."/>
            <person name="Susumu S."/>
            <person name="Kamagata Y."/>
            <person name="Oshima K."/>
            <person name="Hattori M."/>
            <person name="Iwasaki W."/>
        </authorList>
    </citation>
    <scope>NUCLEOTIDE SEQUENCE [LARGE SCALE GENOMIC DNA]</scope>
    <source>
        <strain evidence="5 6">Gela4</strain>
    </source>
</reference>
<comment type="similarity">
    <text evidence="2">Belongs to the dGTPase family. Type 2 subfamily.</text>
</comment>
<dbReference type="InterPro" id="IPR006674">
    <property type="entry name" value="HD_domain"/>
</dbReference>
<evidence type="ECO:0000256" key="1">
    <source>
        <dbReference type="ARBA" id="ARBA00022801"/>
    </source>
</evidence>
<evidence type="ECO:0000259" key="4">
    <source>
        <dbReference type="PROSITE" id="PS51831"/>
    </source>
</evidence>
<dbReference type="Pfam" id="PF01966">
    <property type="entry name" value="HD"/>
    <property type="match status" value="1"/>
</dbReference>
<dbReference type="NCBIfam" id="TIGR01353">
    <property type="entry name" value="dGTP_triPase"/>
    <property type="match status" value="1"/>
</dbReference>
<dbReference type="SUPFAM" id="SSF109604">
    <property type="entry name" value="HD-domain/PDEase-like"/>
    <property type="match status" value="1"/>
</dbReference>
<dbReference type="NCBIfam" id="NF002326">
    <property type="entry name" value="PRK01286.1-1"/>
    <property type="match status" value="1"/>
</dbReference>
<dbReference type="STRING" id="1384459.GL4_1819"/>